<organism evidence="11">
    <name type="scientific">Timema cristinae</name>
    <name type="common">Walking stick</name>
    <dbReference type="NCBI Taxonomy" id="61476"/>
    <lineage>
        <taxon>Eukaryota</taxon>
        <taxon>Metazoa</taxon>
        <taxon>Ecdysozoa</taxon>
        <taxon>Arthropoda</taxon>
        <taxon>Hexapoda</taxon>
        <taxon>Insecta</taxon>
        <taxon>Pterygota</taxon>
        <taxon>Neoptera</taxon>
        <taxon>Polyneoptera</taxon>
        <taxon>Phasmatodea</taxon>
        <taxon>Timematodea</taxon>
        <taxon>Timematoidea</taxon>
        <taxon>Timematidae</taxon>
        <taxon>Timema</taxon>
    </lineage>
</organism>
<feature type="compositionally biased region" description="Basic residues" evidence="9">
    <location>
        <begin position="154"/>
        <end position="163"/>
    </location>
</feature>
<sequence>MANEALNCSQGVTFAVVVLTHKRNEGARNIVMSYAVNKTLAELIETRVRLTVELTRFYAAEMVLALEHLRDFKPQNILLNERMHILLADFGCCHLEDESDAGKFRLDYPKLKGKKQQNNSICKANVAEASDDEFSLTVSTRSRLQEEPSSRGAVFRRKTRDNF</sequence>
<evidence type="ECO:0000256" key="9">
    <source>
        <dbReference type="SAM" id="MobiDB-lite"/>
    </source>
</evidence>
<dbReference type="EMBL" id="OC317493">
    <property type="protein sequence ID" value="CAD7397229.1"/>
    <property type="molecule type" value="Genomic_DNA"/>
</dbReference>
<evidence type="ECO:0000313" key="11">
    <source>
        <dbReference type="EMBL" id="CAD7397229.1"/>
    </source>
</evidence>
<evidence type="ECO:0000256" key="8">
    <source>
        <dbReference type="ARBA" id="ARBA00048679"/>
    </source>
</evidence>
<dbReference type="InterPro" id="IPR000719">
    <property type="entry name" value="Prot_kinase_dom"/>
</dbReference>
<dbReference type="EC" id="2.7.11.1" evidence="1"/>
<comment type="catalytic activity">
    <reaction evidence="7">
        <text>L-threonyl-[protein] + ATP = O-phospho-L-threonyl-[protein] + ADP + H(+)</text>
        <dbReference type="Rhea" id="RHEA:46608"/>
        <dbReference type="Rhea" id="RHEA-COMP:11060"/>
        <dbReference type="Rhea" id="RHEA-COMP:11605"/>
        <dbReference type="ChEBI" id="CHEBI:15378"/>
        <dbReference type="ChEBI" id="CHEBI:30013"/>
        <dbReference type="ChEBI" id="CHEBI:30616"/>
        <dbReference type="ChEBI" id="CHEBI:61977"/>
        <dbReference type="ChEBI" id="CHEBI:456216"/>
        <dbReference type="EC" id="2.7.11.1"/>
    </reaction>
</comment>
<keyword evidence="4" id="KW-0547">Nucleotide-binding</keyword>
<reference evidence="11" key="1">
    <citation type="submission" date="2020-11" db="EMBL/GenBank/DDBJ databases">
        <authorList>
            <person name="Tran Van P."/>
        </authorList>
    </citation>
    <scope>NUCLEOTIDE SEQUENCE</scope>
</reference>
<feature type="region of interest" description="Disordered" evidence="9">
    <location>
        <begin position="139"/>
        <end position="163"/>
    </location>
</feature>
<evidence type="ECO:0000256" key="5">
    <source>
        <dbReference type="ARBA" id="ARBA00022777"/>
    </source>
</evidence>
<dbReference type="InterPro" id="IPR011009">
    <property type="entry name" value="Kinase-like_dom_sf"/>
</dbReference>
<keyword evidence="2" id="KW-0723">Serine/threonine-protein kinase</keyword>
<proteinExistence type="predicted"/>
<comment type="catalytic activity">
    <reaction evidence="8">
        <text>L-seryl-[protein] + ATP = O-phospho-L-seryl-[protein] + ADP + H(+)</text>
        <dbReference type="Rhea" id="RHEA:17989"/>
        <dbReference type="Rhea" id="RHEA-COMP:9863"/>
        <dbReference type="Rhea" id="RHEA-COMP:11604"/>
        <dbReference type="ChEBI" id="CHEBI:15378"/>
        <dbReference type="ChEBI" id="CHEBI:29999"/>
        <dbReference type="ChEBI" id="CHEBI:30616"/>
        <dbReference type="ChEBI" id="CHEBI:83421"/>
        <dbReference type="ChEBI" id="CHEBI:456216"/>
        <dbReference type="EC" id="2.7.11.1"/>
    </reaction>
</comment>
<dbReference type="GO" id="GO:0005524">
    <property type="term" value="F:ATP binding"/>
    <property type="evidence" value="ECO:0007669"/>
    <property type="project" value="UniProtKB-KW"/>
</dbReference>
<gene>
    <name evidence="11" type="ORF">TCEB3V08_LOCUS3990</name>
</gene>
<keyword evidence="6" id="KW-0067">ATP-binding</keyword>
<feature type="domain" description="Protein kinase" evidence="10">
    <location>
        <begin position="23"/>
        <end position="98"/>
    </location>
</feature>
<dbReference type="Pfam" id="PF00069">
    <property type="entry name" value="Pkinase"/>
    <property type="match status" value="1"/>
</dbReference>
<dbReference type="Gene3D" id="3.30.200.20">
    <property type="entry name" value="Phosphorylase Kinase, domain 1"/>
    <property type="match status" value="1"/>
</dbReference>
<dbReference type="GO" id="GO:0035556">
    <property type="term" value="P:intracellular signal transduction"/>
    <property type="evidence" value="ECO:0007669"/>
    <property type="project" value="TreeGrafter"/>
</dbReference>
<keyword evidence="3" id="KW-0808">Transferase</keyword>
<protein>
    <recommendedName>
        <fullName evidence="1">non-specific serine/threonine protein kinase</fullName>
        <ecNumber evidence="1">2.7.11.1</ecNumber>
    </recommendedName>
</protein>
<dbReference type="AlphaFoldDB" id="A0A7R9GWC2"/>
<evidence type="ECO:0000259" key="10">
    <source>
        <dbReference type="Pfam" id="PF00069"/>
    </source>
</evidence>
<evidence type="ECO:0000256" key="7">
    <source>
        <dbReference type="ARBA" id="ARBA00047899"/>
    </source>
</evidence>
<dbReference type="GO" id="GO:0004674">
    <property type="term" value="F:protein serine/threonine kinase activity"/>
    <property type="evidence" value="ECO:0007669"/>
    <property type="project" value="UniProtKB-KW"/>
</dbReference>
<evidence type="ECO:0000256" key="6">
    <source>
        <dbReference type="ARBA" id="ARBA00022840"/>
    </source>
</evidence>
<evidence type="ECO:0000256" key="4">
    <source>
        <dbReference type="ARBA" id="ARBA00022741"/>
    </source>
</evidence>
<evidence type="ECO:0000256" key="3">
    <source>
        <dbReference type="ARBA" id="ARBA00022679"/>
    </source>
</evidence>
<dbReference type="SUPFAM" id="SSF56112">
    <property type="entry name" value="Protein kinase-like (PK-like)"/>
    <property type="match status" value="1"/>
</dbReference>
<dbReference type="Gene3D" id="1.10.510.10">
    <property type="entry name" value="Transferase(Phosphotransferase) domain 1"/>
    <property type="match status" value="1"/>
</dbReference>
<dbReference type="PANTHER" id="PTHR24356">
    <property type="entry name" value="SERINE/THREONINE-PROTEIN KINASE"/>
    <property type="match status" value="1"/>
</dbReference>
<dbReference type="InterPro" id="IPR050236">
    <property type="entry name" value="Ser_Thr_kinase_AGC"/>
</dbReference>
<name>A0A7R9GWC2_TIMCR</name>
<evidence type="ECO:0000256" key="1">
    <source>
        <dbReference type="ARBA" id="ARBA00012513"/>
    </source>
</evidence>
<keyword evidence="5" id="KW-0418">Kinase</keyword>
<accession>A0A7R9GWC2</accession>
<evidence type="ECO:0000256" key="2">
    <source>
        <dbReference type="ARBA" id="ARBA00022527"/>
    </source>
</evidence>
<dbReference type="PANTHER" id="PTHR24356:SF163">
    <property type="entry name" value="3-PHOSPHOINOSITIDE-DEPENDENT PROTEIN KINASE 1-RELATED"/>
    <property type="match status" value="1"/>
</dbReference>